<comment type="caution">
    <text evidence="4">The sequence shown here is derived from an EMBL/GenBank/DDBJ whole genome shotgun (WGS) entry which is preliminary data.</text>
</comment>
<dbReference type="PROSITE" id="PS50011">
    <property type="entry name" value="PROTEIN_KINASE_DOM"/>
    <property type="match status" value="1"/>
</dbReference>
<reference evidence="4 5" key="1">
    <citation type="submission" date="2023-07" db="EMBL/GenBank/DDBJ databases">
        <title>Sequencing the genomes of 1000 actinobacteria strains.</title>
        <authorList>
            <person name="Klenk H.-P."/>
        </authorList>
    </citation>
    <scope>NUCLEOTIDE SEQUENCE [LARGE SCALE GENOMIC DNA]</scope>
    <source>
        <strain evidence="4 5">DSM 19426</strain>
    </source>
</reference>
<accession>A0ABU2BRZ0</accession>
<evidence type="ECO:0000256" key="2">
    <source>
        <dbReference type="SAM" id="Phobius"/>
    </source>
</evidence>
<organism evidence="4 5">
    <name type="scientific">Nocardioides marmoribigeumensis</name>
    <dbReference type="NCBI Taxonomy" id="433649"/>
    <lineage>
        <taxon>Bacteria</taxon>
        <taxon>Bacillati</taxon>
        <taxon>Actinomycetota</taxon>
        <taxon>Actinomycetes</taxon>
        <taxon>Propionibacteriales</taxon>
        <taxon>Nocardioidaceae</taxon>
        <taxon>Nocardioides</taxon>
    </lineage>
</organism>
<dbReference type="PANTHER" id="PTHR10566">
    <property type="entry name" value="CHAPERONE-ACTIVITY OF BC1 COMPLEX CABC1 -RELATED"/>
    <property type="match status" value="1"/>
</dbReference>
<dbReference type="Proteomes" id="UP001183648">
    <property type="component" value="Unassembled WGS sequence"/>
</dbReference>
<dbReference type="GO" id="GO:0016301">
    <property type="term" value="F:kinase activity"/>
    <property type="evidence" value="ECO:0007669"/>
    <property type="project" value="UniProtKB-KW"/>
</dbReference>
<evidence type="ECO:0000256" key="1">
    <source>
        <dbReference type="ARBA" id="ARBA00009670"/>
    </source>
</evidence>
<feature type="transmembrane region" description="Helical" evidence="2">
    <location>
        <begin position="520"/>
        <end position="542"/>
    </location>
</feature>
<dbReference type="SUPFAM" id="SSF56112">
    <property type="entry name" value="Protein kinase-like (PK-like)"/>
    <property type="match status" value="1"/>
</dbReference>
<dbReference type="PANTHER" id="PTHR10566:SF113">
    <property type="entry name" value="PROTEIN ACTIVITY OF BC1 COMPLEX KINASE 7, CHLOROPLASTIC"/>
    <property type="match status" value="1"/>
</dbReference>
<evidence type="ECO:0000313" key="4">
    <source>
        <dbReference type="EMBL" id="MDR7360749.1"/>
    </source>
</evidence>
<evidence type="ECO:0000259" key="3">
    <source>
        <dbReference type="PROSITE" id="PS50011"/>
    </source>
</evidence>
<dbReference type="InterPro" id="IPR004147">
    <property type="entry name" value="ABC1_dom"/>
</dbReference>
<comment type="similarity">
    <text evidence="1">Belongs to the protein kinase superfamily. ADCK protein kinase family.</text>
</comment>
<protein>
    <submittedName>
        <fullName evidence="4">Unusual protein kinase regulating ubiquinone biosynthesis (AarF/ABC1/UbiB family)</fullName>
    </submittedName>
</protein>
<dbReference type="Pfam" id="PF03109">
    <property type="entry name" value="ABC1"/>
    <property type="match status" value="1"/>
</dbReference>
<keyword evidence="2" id="KW-0812">Transmembrane</keyword>
<dbReference type="InterPro" id="IPR000719">
    <property type="entry name" value="Prot_kinase_dom"/>
</dbReference>
<keyword evidence="4" id="KW-0830">Ubiquinone</keyword>
<feature type="transmembrane region" description="Helical" evidence="2">
    <location>
        <begin position="487"/>
        <end position="508"/>
    </location>
</feature>
<feature type="domain" description="Protein kinase" evidence="3">
    <location>
        <begin position="119"/>
        <end position="449"/>
    </location>
</feature>
<name>A0ABU2BRZ0_9ACTN</name>
<gene>
    <name evidence="4" type="ORF">J2S63_000302</name>
</gene>
<dbReference type="InterPro" id="IPR050154">
    <property type="entry name" value="UbiB_kinase"/>
</dbReference>
<dbReference type="RefSeq" id="WP_310297667.1">
    <property type="nucleotide sequence ID" value="NZ_BAAAPS010000011.1"/>
</dbReference>
<keyword evidence="2" id="KW-0472">Membrane</keyword>
<dbReference type="CDD" id="cd05121">
    <property type="entry name" value="ABC1_ADCK3-like"/>
    <property type="match status" value="1"/>
</dbReference>
<proteinExistence type="inferred from homology"/>
<keyword evidence="4" id="KW-0418">Kinase</keyword>
<sequence length="553" mass="60872">MKLRIDPAHATRYRQIALLLVRHGRGDLVKSAGIDSGLDEMGPDGDPAAAERLADDLEEMGPAFIKLGQLMSSRVDLLSPVYIEALSRLQDDVAPFSFEEVREIVADELQVRLSHLFPTFDPTPLAAASLGQVHRATMRDGREVVVKVQRPGIREQVRQDMEVLAELATFFDEHTETGRRFGFVPLLEEFRKALVDELDYRREADNLARMREMVAGQDLIVVPEPYPDLTTGKVLTMEFVEGRKVTDLGPLARLELDGAPLADQLFKTYLDQVLVEGVFHADPHPGNVFVTRDGRLVLLDIGMIARLAPAVRDKLVKLFLALADARPDEVTRIAITLGDARPEFDEAAFERAVADLVGRTADASVSDLDIGALVLQLTRTAGETGLRMDPELVMLGKTLLNLDQVAGTLDPDFQPRDALQRHMADLMRSSMRTTPASVMASMLEAKEFVEELPGRVNRAFDAVGKGNFELRIKAFDEDEFLHGLHKLANVLSAAVVLAAMILASALLARPSSDGSSVENRIALVVFVVAVLVSLGMLARIALTTRKVRIQRRG</sequence>
<evidence type="ECO:0000313" key="5">
    <source>
        <dbReference type="Proteomes" id="UP001183648"/>
    </source>
</evidence>
<keyword evidence="2" id="KW-1133">Transmembrane helix</keyword>
<keyword evidence="5" id="KW-1185">Reference proteome</keyword>
<dbReference type="EMBL" id="JAVDYG010000001">
    <property type="protein sequence ID" value="MDR7360749.1"/>
    <property type="molecule type" value="Genomic_DNA"/>
</dbReference>
<dbReference type="InterPro" id="IPR011009">
    <property type="entry name" value="Kinase-like_dom_sf"/>
</dbReference>
<keyword evidence="4" id="KW-0808">Transferase</keyword>